<feature type="region of interest" description="Disordered" evidence="1">
    <location>
        <begin position="286"/>
        <end position="308"/>
    </location>
</feature>
<feature type="region of interest" description="Disordered" evidence="1">
    <location>
        <begin position="146"/>
        <end position="273"/>
    </location>
</feature>
<protein>
    <recommendedName>
        <fullName evidence="4">Proteophosphoglycan 5</fullName>
    </recommendedName>
</protein>
<feature type="compositionally biased region" description="Polar residues" evidence="1">
    <location>
        <begin position="230"/>
        <end position="241"/>
    </location>
</feature>
<evidence type="ECO:0000313" key="2">
    <source>
        <dbReference type="EMBL" id="KAK0753424.1"/>
    </source>
</evidence>
<dbReference type="EMBL" id="JAUKUD010000001">
    <property type="protein sequence ID" value="KAK0753424.1"/>
    <property type="molecule type" value="Genomic_DNA"/>
</dbReference>
<feature type="compositionally biased region" description="Low complexity" evidence="1">
    <location>
        <begin position="64"/>
        <end position="77"/>
    </location>
</feature>
<dbReference type="Pfam" id="PF15365">
    <property type="entry name" value="PNRC"/>
    <property type="match status" value="1"/>
</dbReference>
<reference evidence="2" key="1">
    <citation type="submission" date="2023-06" db="EMBL/GenBank/DDBJ databases">
        <title>Genome-scale phylogeny and comparative genomics of the fungal order Sordariales.</title>
        <authorList>
            <consortium name="Lawrence Berkeley National Laboratory"/>
            <person name="Hensen N."/>
            <person name="Bonometti L."/>
            <person name="Westerberg I."/>
            <person name="Brannstrom I.O."/>
            <person name="Guillou S."/>
            <person name="Cros-Aarteil S."/>
            <person name="Calhoun S."/>
            <person name="Haridas S."/>
            <person name="Kuo A."/>
            <person name="Mondo S."/>
            <person name="Pangilinan J."/>
            <person name="Riley R."/>
            <person name="LaButti K."/>
            <person name="Andreopoulos B."/>
            <person name="Lipzen A."/>
            <person name="Chen C."/>
            <person name="Yanf M."/>
            <person name="Daum C."/>
            <person name="Ng V."/>
            <person name="Clum A."/>
            <person name="Steindorff A."/>
            <person name="Ohm R."/>
            <person name="Martin F."/>
            <person name="Silar P."/>
            <person name="Natvig D."/>
            <person name="Lalanne C."/>
            <person name="Gautier V."/>
            <person name="Ament-velasquez S.L."/>
            <person name="Kruys A."/>
            <person name="Hutchinson M.I."/>
            <person name="Powell A.J."/>
            <person name="Barry K."/>
            <person name="Miller A.N."/>
            <person name="Grigoriev I.V."/>
            <person name="Debuchy R."/>
            <person name="Gladieux P."/>
            <person name="Thoren M.H."/>
            <person name="Johannesson H."/>
        </authorList>
    </citation>
    <scope>NUCLEOTIDE SEQUENCE</scope>
    <source>
        <strain evidence="2">SMH3187-1</strain>
    </source>
</reference>
<keyword evidence="3" id="KW-1185">Reference proteome</keyword>
<accession>A0AA40F903</accession>
<proteinExistence type="predicted"/>
<feature type="compositionally biased region" description="Low complexity" evidence="1">
    <location>
        <begin position="371"/>
        <end position="380"/>
    </location>
</feature>
<feature type="region of interest" description="Disordered" evidence="1">
    <location>
        <begin position="1"/>
        <end position="116"/>
    </location>
</feature>
<feature type="compositionally biased region" description="Pro residues" evidence="1">
    <location>
        <begin position="1"/>
        <end position="10"/>
    </location>
</feature>
<evidence type="ECO:0000256" key="1">
    <source>
        <dbReference type="SAM" id="MobiDB-lite"/>
    </source>
</evidence>
<feature type="compositionally biased region" description="Basic and acidic residues" evidence="1">
    <location>
        <begin position="177"/>
        <end position="205"/>
    </location>
</feature>
<feature type="compositionally biased region" description="Polar residues" evidence="1">
    <location>
        <begin position="248"/>
        <end position="261"/>
    </location>
</feature>
<feature type="region of interest" description="Disordered" evidence="1">
    <location>
        <begin position="324"/>
        <end position="355"/>
    </location>
</feature>
<feature type="compositionally biased region" description="Polar residues" evidence="1">
    <location>
        <begin position="102"/>
        <end position="112"/>
    </location>
</feature>
<organism evidence="2 3">
    <name type="scientific">Schizothecium vesticola</name>
    <dbReference type="NCBI Taxonomy" id="314040"/>
    <lineage>
        <taxon>Eukaryota</taxon>
        <taxon>Fungi</taxon>
        <taxon>Dikarya</taxon>
        <taxon>Ascomycota</taxon>
        <taxon>Pezizomycotina</taxon>
        <taxon>Sordariomycetes</taxon>
        <taxon>Sordariomycetidae</taxon>
        <taxon>Sordariales</taxon>
        <taxon>Schizotheciaceae</taxon>
        <taxon>Schizothecium</taxon>
    </lineage>
</organism>
<name>A0AA40F903_9PEZI</name>
<evidence type="ECO:0008006" key="4">
    <source>
        <dbReference type="Google" id="ProtNLM"/>
    </source>
</evidence>
<comment type="caution">
    <text evidence="2">The sequence shown here is derived from an EMBL/GenBank/DDBJ whole genome shotgun (WGS) entry which is preliminary data.</text>
</comment>
<feature type="compositionally biased region" description="Basic residues" evidence="1">
    <location>
        <begin position="78"/>
        <end position="88"/>
    </location>
</feature>
<sequence>MQNPPHPPRAAAPGRRRGNNRRSVNSPARKTYASENDVPTAGPSDMDFLGQRPFTPSKLAANNPQAPAGSQPSQPKQQKSRSATKPRPKNPSASPGPGLSGQGRNTPPQSGQAKSLAATAYAGATFHASPAPSTLPIPSFLAKALDSPSLKDTSRANQEPSPPATDSEAPTPQHRPLVRDREIAREESPLDLFFRADRAEKERARRASSANVLAVNPGPFSPPTEPVSPQEPSTLPNVSNLSRRRPTTQRNTSAGISSSELDGTPGMVMGPAFSTPYQERLRAATRLASEKQAATAQRMNGQHKEPQLQANNDMSERLKQFLAVPRDQDQNQPAQTVTMSPSRPPQYSGGWVPPKPLQYSAARSAPIAPVRPAAPVAPAPSNGLDNGRPQEILNMEDDLRRMLKISSGFNLGAPSSK</sequence>
<dbReference type="Proteomes" id="UP001172155">
    <property type="component" value="Unassembled WGS sequence"/>
</dbReference>
<gene>
    <name evidence="2" type="ORF">B0T18DRAFT_315692</name>
</gene>
<dbReference type="GO" id="GO:0016071">
    <property type="term" value="P:mRNA metabolic process"/>
    <property type="evidence" value="ECO:0007669"/>
    <property type="project" value="UniProtKB-ARBA"/>
</dbReference>
<dbReference type="InterPro" id="IPR028322">
    <property type="entry name" value="PNRC-like_rgn"/>
</dbReference>
<evidence type="ECO:0000313" key="3">
    <source>
        <dbReference type="Proteomes" id="UP001172155"/>
    </source>
</evidence>
<feature type="region of interest" description="Disordered" evidence="1">
    <location>
        <begin position="371"/>
        <end position="390"/>
    </location>
</feature>
<dbReference type="AlphaFoldDB" id="A0AA40F903"/>
<feature type="compositionally biased region" description="Polar residues" evidence="1">
    <location>
        <begin position="330"/>
        <end position="341"/>
    </location>
</feature>